<comment type="caution">
    <text evidence="1">The sequence shown here is derived from an EMBL/GenBank/DDBJ whole genome shotgun (WGS) entry which is preliminary data.</text>
</comment>
<gene>
    <name evidence="1" type="ORF">C8A03DRAFT_20062</name>
</gene>
<feature type="non-terminal residue" evidence="1">
    <location>
        <position position="1"/>
    </location>
</feature>
<reference evidence="1" key="1">
    <citation type="journal article" date="2023" name="Mol. Phylogenet. Evol.">
        <title>Genome-scale phylogeny and comparative genomics of the fungal order Sordariales.</title>
        <authorList>
            <person name="Hensen N."/>
            <person name="Bonometti L."/>
            <person name="Westerberg I."/>
            <person name="Brannstrom I.O."/>
            <person name="Guillou S."/>
            <person name="Cros-Aarteil S."/>
            <person name="Calhoun S."/>
            <person name="Haridas S."/>
            <person name="Kuo A."/>
            <person name="Mondo S."/>
            <person name="Pangilinan J."/>
            <person name="Riley R."/>
            <person name="LaButti K."/>
            <person name="Andreopoulos B."/>
            <person name="Lipzen A."/>
            <person name="Chen C."/>
            <person name="Yan M."/>
            <person name="Daum C."/>
            <person name="Ng V."/>
            <person name="Clum A."/>
            <person name="Steindorff A."/>
            <person name="Ohm R.A."/>
            <person name="Martin F."/>
            <person name="Silar P."/>
            <person name="Natvig D.O."/>
            <person name="Lalanne C."/>
            <person name="Gautier V."/>
            <person name="Ament-Velasquez S.L."/>
            <person name="Kruys A."/>
            <person name="Hutchinson M.I."/>
            <person name="Powell A.J."/>
            <person name="Barry K."/>
            <person name="Miller A.N."/>
            <person name="Grigoriev I.V."/>
            <person name="Debuchy R."/>
            <person name="Gladieux P."/>
            <person name="Hiltunen Thoren M."/>
            <person name="Johannesson H."/>
        </authorList>
    </citation>
    <scope>NUCLEOTIDE SEQUENCE</scope>
    <source>
        <strain evidence="1">CBS 532.94</strain>
    </source>
</reference>
<evidence type="ECO:0000313" key="1">
    <source>
        <dbReference type="EMBL" id="KAK4232695.1"/>
    </source>
</evidence>
<protein>
    <submittedName>
        <fullName evidence="1">Uncharacterized protein</fullName>
    </submittedName>
</protein>
<keyword evidence="2" id="KW-1185">Reference proteome</keyword>
<name>A0AAN7BZY0_9PEZI</name>
<evidence type="ECO:0000313" key="2">
    <source>
        <dbReference type="Proteomes" id="UP001303760"/>
    </source>
</evidence>
<dbReference type="EMBL" id="MU861022">
    <property type="protein sequence ID" value="KAK4232695.1"/>
    <property type="molecule type" value="Genomic_DNA"/>
</dbReference>
<dbReference type="AlphaFoldDB" id="A0AAN7BZY0"/>
<proteinExistence type="predicted"/>
<dbReference type="Proteomes" id="UP001303760">
    <property type="component" value="Unassembled WGS sequence"/>
</dbReference>
<accession>A0AAN7BZY0</accession>
<reference evidence="1" key="2">
    <citation type="submission" date="2023-05" db="EMBL/GenBank/DDBJ databases">
        <authorList>
            <consortium name="Lawrence Berkeley National Laboratory"/>
            <person name="Steindorff A."/>
            <person name="Hensen N."/>
            <person name="Bonometti L."/>
            <person name="Westerberg I."/>
            <person name="Brannstrom I.O."/>
            <person name="Guillou S."/>
            <person name="Cros-Aarteil S."/>
            <person name="Calhoun S."/>
            <person name="Haridas S."/>
            <person name="Kuo A."/>
            <person name="Mondo S."/>
            <person name="Pangilinan J."/>
            <person name="Riley R."/>
            <person name="Labutti K."/>
            <person name="Andreopoulos B."/>
            <person name="Lipzen A."/>
            <person name="Chen C."/>
            <person name="Yanf M."/>
            <person name="Daum C."/>
            <person name="Ng V."/>
            <person name="Clum A."/>
            <person name="Ohm R."/>
            <person name="Martin F."/>
            <person name="Silar P."/>
            <person name="Natvig D."/>
            <person name="Lalanne C."/>
            <person name="Gautier V."/>
            <person name="Ament-Velasquez S.L."/>
            <person name="Kruys A."/>
            <person name="Hutchinson M.I."/>
            <person name="Powell A.J."/>
            <person name="Barry K."/>
            <person name="Miller A.N."/>
            <person name="Grigoriev I.V."/>
            <person name="Debuchy R."/>
            <person name="Gladieux P."/>
            <person name="Thoren M.H."/>
            <person name="Johannesson H."/>
        </authorList>
    </citation>
    <scope>NUCLEOTIDE SEQUENCE</scope>
    <source>
        <strain evidence="1">CBS 532.94</strain>
    </source>
</reference>
<organism evidence="1 2">
    <name type="scientific">Achaetomium macrosporum</name>
    <dbReference type="NCBI Taxonomy" id="79813"/>
    <lineage>
        <taxon>Eukaryota</taxon>
        <taxon>Fungi</taxon>
        <taxon>Dikarya</taxon>
        <taxon>Ascomycota</taxon>
        <taxon>Pezizomycotina</taxon>
        <taxon>Sordariomycetes</taxon>
        <taxon>Sordariomycetidae</taxon>
        <taxon>Sordariales</taxon>
        <taxon>Chaetomiaceae</taxon>
        <taxon>Achaetomium</taxon>
    </lineage>
</organism>
<sequence>GDEPHRVTVTRCHGNTHGVKAVLIEPNAEKVPVFSLASSDLDPYLHGDHRVQARGFLKTILGSHGITDGKMLHLARWLLCDCLAHLSSNPSDPNHRAEPSSNHGNGSLSWTGKVTQVVSMNRIPQSEIRLAVAFLFDTNPEELQNTSHAVDGALQRRADVSWPSVLGLVYAFARVQNRGNCDLLPLSGQQFERIGTAEHGLSYERGFRGPVPDPVVCFKLLCRMLLGARYTDDYVSRAFLVSDRGWSVFLSSLEANDPEDLDCGVIYIKPGVPARDGVRKARLVDGMTDFGIDSTETVFFTKEPEEIAFWPGVWSAKLVGTAIGYDDDAFAVMQSYDWAHDSHGCRKWRLGFGEKQALCMDFWILKKCSCGVDPSEEAVKESIDDLRGNTFTLRFPKGKSLAAKSPELVLQDGDIWLFFLGGDGAARWLGADGFRYLAGQETPTFAWYIRGRRCCVRCAVSFAKFPALILL</sequence>